<name>A0A223V9Y0_9FLAO</name>
<keyword evidence="1" id="KW-1133">Transmembrane helix</keyword>
<keyword evidence="3" id="KW-1185">Reference proteome</keyword>
<reference evidence="2 3" key="1">
    <citation type="submission" date="2017-08" db="EMBL/GenBank/DDBJ databases">
        <title>The complete genome sequence of Maribacter sp. B1, isolated from deep-sea sediment.</title>
        <authorList>
            <person name="Wu Y.-H."/>
            <person name="Cheng H."/>
            <person name="Xu X.-W."/>
        </authorList>
    </citation>
    <scope>NUCLEOTIDE SEQUENCE [LARGE SCALE GENOMIC DNA]</scope>
    <source>
        <strain evidence="2 3">B1</strain>
    </source>
</reference>
<evidence type="ECO:0000313" key="2">
    <source>
        <dbReference type="EMBL" id="ASV32102.1"/>
    </source>
</evidence>
<organism evidence="2 3">
    <name type="scientific">Maribacter cobaltidurans</name>
    <dbReference type="NCBI Taxonomy" id="1178778"/>
    <lineage>
        <taxon>Bacteria</taxon>
        <taxon>Pseudomonadati</taxon>
        <taxon>Bacteroidota</taxon>
        <taxon>Flavobacteriia</taxon>
        <taxon>Flavobacteriales</taxon>
        <taxon>Flavobacteriaceae</taxon>
        <taxon>Maribacter</taxon>
    </lineage>
</organism>
<dbReference type="EMBL" id="CP022957">
    <property type="protein sequence ID" value="ASV32102.1"/>
    <property type="molecule type" value="Genomic_DNA"/>
</dbReference>
<proteinExistence type="predicted"/>
<dbReference type="AlphaFoldDB" id="A0A223V9Y0"/>
<dbReference type="KEGG" id="marb:CJ263_18805"/>
<sequence>MLFKVSSFHIYSHQDNSADKIENCITCYFSFQDQTTSFQIATIVVVALLLLAVPYKKLNLETTTSLSSILIPYNSFGRPPPYLR</sequence>
<accession>A0A223V9Y0</accession>
<evidence type="ECO:0000256" key="1">
    <source>
        <dbReference type="SAM" id="Phobius"/>
    </source>
</evidence>
<dbReference type="Proteomes" id="UP000215244">
    <property type="component" value="Chromosome"/>
</dbReference>
<feature type="transmembrane region" description="Helical" evidence="1">
    <location>
        <begin position="38"/>
        <end position="55"/>
    </location>
</feature>
<keyword evidence="1" id="KW-0812">Transmembrane</keyword>
<gene>
    <name evidence="2" type="ORF">CJ263_18805</name>
</gene>
<protein>
    <submittedName>
        <fullName evidence="2">Uncharacterized protein</fullName>
    </submittedName>
</protein>
<evidence type="ECO:0000313" key="3">
    <source>
        <dbReference type="Proteomes" id="UP000215244"/>
    </source>
</evidence>
<keyword evidence="1" id="KW-0472">Membrane</keyword>